<dbReference type="STRING" id="766136.BHF68_11915"/>
<protein>
    <recommendedName>
        <fullName evidence="1">HD domain-containing protein</fullName>
    </recommendedName>
</protein>
<proteinExistence type="predicted"/>
<dbReference type="OrthoDB" id="1669667at2"/>
<evidence type="ECO:0000313" key="3">
    <source>
        <dbReference type="Proteomes" id="UP000094296"/>
    </source>
</evidence>
<dbReference type="AlphaFoldDB" id="A0A1E5FYY8"/>
<dbReference type="SMART" id="SM00471">
    <property type="entry name" value="HDc"/>
    <property type="match status" value="1"/>
</dbReference>
<gene>
    <name evidence="2" type="ORF">BHF68_11915</name>
</gene>
<accession>A0A1E5FYY8</accession>
<dbReference type="Gene3D" id="1.10.3210.10">
    <property type="entry name" value="Hypothetical protein af1432"/>
    <property type="match status" value="1"/>
</dbReference>
<evidence type="ECO:0000313" key="2">
    <source>
        <dbReference type="EMBL" id="OEF95795.1"/>
    </source>
</evidence>
<sequence length="182" mass="21252">MQRIQRIFNHDKFAYYLKRIKTLEKGRPFCLHPLEHSIDVARIAYILWLEQSLKEGGFSVSTNSTMDLTVDSEQALDAMKCYIYAAALLHDIGRYRQYLYGEEHAEVSANLAQEILVDTGFAEEEQAVILDAIRYHNAETSEYLLTRILQKADKLSRKCFQCTEQERCYKLSKMETRHGLIY</sequence>
<name>A0A1E5FYY8_9FIRM</name>
<dbReference type="EMBL" id="MIJE01000035">
    <property type="protein sequence ID" value="OEF95795.1"/>
    <property type="molecule type" value="Genomic_DNA"/>
</dbReference>
<dbReference type="SUPFAM" id="SSF109604">
    <property type="entry name" value="HD-domain/PDEase-like"/>
    <property type="match status" value="1"/>
</dbReference>
<evidence type="ECO:0000259" key="1">
    <source>
        <dbReference type="PROSITE" id="PS51831"/>
    </source>
</evidence>
<dbReference type="CDD" id="cd00077">
    <property type="entry name" value="HDc"/>
    <property type="match status" value="1"/>
</dbReference>
<comment type="caution">
    <text evidence="2">The sequence shown here is derived from an EMBL/GenBank/DDBJ whole genome shotgun (WGS) entry which is preliminary data.</text>
</comment>
<reference evidence="2 3" key="1">
    <citation type="submission" date="2016-09" db="EMBL/GenBank/DDBJ databases">
        <title>Draft genome sequence for the type strain of Desulfuribacillus alkaliarsenatis AHT28, an obligately anaerobic, sulfidogenic bacterium isolated from Russian soda lake sediments.</title>
        <authorList>
            <person name="Abin C.A."/>
            <person name="Hollibaugh J.T."/>
        </authorList>
    </citation>
    <scope>NUCLEOTIDE SEQUENCE [LARGE SCALE GENOMIC DNA]</scope>
    <source>
        <strain evidence="2 3">AHT28</strain>
    </source>
</reference>
<dbReference type="Proteomes" id="UP000094296">
    <property type="component" value="Unassembled WGS sequence"/>
</dbReference>
<organism evidence="2 3">
    <name type="scientific">Desulfuribacillus alkaliarsenatis</name>
    <dbReference type="NCBI Taxonomy" id="766136"/>
    <lineage>
        <taxon>Bacteria</taxon>
        <taxon>Bacillati</taxon>
        <taxon>Bacillota</taxon>
        <taxon>Desulfuribacillia</taxon>
        <taxon>Desulfuribacillales</taxon>
        <taxon>Desulfuribacillaceae</taxon>
        <taxon>Desulfuribacillus</taxon>
    </lineage>
</organism>
<dbReference type="PROSITE" id="PS51831">
    <property type="entry name" value="HD"/>
    <property type="match status" value="1"/>
</dbReference>
<dbReference type="InterPro" id="IPR003607">
    <property type="entry name" value="HD/PDEase_dom"/>
</dbReference>
<dbReference type="RefSeq" id="WP_069644361.1">
    <property type="nucleotide sequence ID" value="NZ_MIJE01000035.1"/>
</dbReference>
<feature type="domain" description="HD" evidence="1">
    <location>
        <begin position="33"/>
        <end position="158"/>
    </location>
</feature>
<dbReference type="Pfam" id="PF01966">
    <property type="entry name" value="HD"/>
    <property type="match status" value="1"/>
</dbReference>
<keyword evidence="3" id="KW-1185">Reference proteome</keyword>
<dbReference type="InterPro" id="IPR006674">
    <property type="entry name" value="HD_domain"/>
</dbReference>